<sequence>MESEGSIRLVGINTDHRHDCSASHQFFQIQQTVLTLNDHQQCADVAMFVTSSSCKTLLTVASDIGLTFAIRCGHAINNPEEIVSICSVAKEIHIETPGFPR</sequence>
<accession>A0AAW0GAN5</accession>
<name>A0AAW0GAN5_9APHY</name>
<evidence type="ECO:0000313" key="1">
    <source>
        <dbReference type="EMBL" id="KAK7687234.1"/>
    </source>
</evidence>
<organism evidence="1 2">
    <name type="scientific">Cerrena zonata</name>
    <dbReference type="NCBI Taxonomy" id="2478898"/>
    <lineage>
        <taxon>Eukaryota</taxon>
        <taxon>Fungi</taxon>
        <taxon>Dikarya</taxon>
        <taxon>Basidiomycota</taxon>
        <taxon>Agaricomycotina</taxon>
        <taxon>Agaricomycetes</taxon>
        <taxon>Polyporales</taxon>
        <taxon>Cerrenaceae</taxon>
        <taxon>Cerrena</taxon>
    </lineage>
</organism>
<proteinExistence type="predicted"/>
<evidence type="ECO:0000313" key="2">
    <source>
        <dbReference type="Proteomes" id="UP001385951"/>
    </source>
</evidence>
<reference evidence="1 2" key="1">
    <citation type="submission" date="2022-09" db="EMBL/GenBank/DDBJ databases">
        <authorList>
            <person name="Palmer J.M."/>
        </authorList>
    </citation>
    <scope>NUCLEOTIDE SEQUENCE [LARGE SCALE GENOMIC DNA]</scope>
    <source>
        <strain evidence="1 2">DSM 7382</strain>
    </source>
</reference>
<comment type="caution">
    <text evidence="1">The sequence shown here is derived from an EMBL/GenBank/DDBJ whole genome shotgun (WGS) entry which is preliminary data.</text>
</comment>
<dbReference type="Proteomes" id="UP001385951">
    <property type="component" value="Unassembled WGS sequence"/>
</dbReference>
<keyword evidence="2" id="KW-1185">Reference proteome</keyword>
<dbReference type="EMBL" id="JASBNA010000014">
    <property type="protein sequence ID" value="KAK7687234.1"/>
    <property type="molecule type" value="Genomic_DNA"/>
</dbReference>
<dbReference type="AlphaFoldDB" id="A0AAW0GAN5"/>
<protein>
    <submittedName>
        <fullName evidence="1">Uncharacterized protein</fullName>
    </submittedName>
</protein>
<gene>
    <name evidence="1" type="ORF">QCA50_009739</name>
</gene>